<dbReference type="InterPro" id="IPR035979">
    <property type="entry name" value="RBD_domain_sf"/>
</dbReference>
<organism evidence="7">
    <name type="scientific">Enterobius vermicularis</name>
    <name type="common">Human pinworm</name>
    <dbReference type="NCBI Taxonomy" id="51028"/>
    <lineage>
        <taxon>Eukaryota</taxon>
        <taxon>Metazoa</taxon>
        <taxon>Ecdysozoa</taxon>
        <taxon>Nematoda</taxon>
        <taxon>Chromadorea</taxon>
        <taxon>Rhabditida</taxon>
        <taxon>Spirurina</taxon>
        <taxon>Oxyuridomorpha</taxon>
        <taxon>Oxyuroidea</taxon>
        <taxon>Oxyuridae</taxon>
        <taxon>Enterobius</taxon>
    </lineage>
</organism>
<dbReference type="OrthoDB" id="5970at2759"/>
<feature type="region of interest" description="Disordered" evidence="3">
    <location>
        <begin position="1"/>
        <end position="44"/>
    </location>
</feature>
<dbReference type="EMBL" id="UXUI01007470">
    <property type="protein sequence ID" value="VDD87765.1"/>
    <property type="molecule type" value="Genomic_DNA"/>
</dbReference>
<dbReference type="SUPFAM" id="SSF54928">
    <property type="entry name" value="RNA-binding domain, RBD"/>
    <property type="match status" value="1"/>
</dbReference>
<feature type="compositionally biased region" description="Gly residues" evidence="3">
    <location>
        <begin position="155"/>
        <end position="171"/>
    </location>
</feature>
<dbReference type="AlphaFoldDB" id="A0A0N4UZY0"/>
<reference evidence="7" key="1">
    <citation type="submission" date="2017-02" db="UniProtKB">
        <authorList>
            <consortium name="WormBaseParasite"/>
        </authorList>
    </citation>
    <scope>IDENTIFICATION</scope>
</reference>
<feature type="region of interest" description="Disordered" evidence="3">
    <location>
        <begin position="117"/>
        <end position="202"/>
    </location>
</feature>
<keyword evidence="1 2" id="KW-0694">RNA-binding</keyword>
<feature type="compositionally biased region" description="Basic residues" evidence="3">
    <location>
        <begin position="117"/>
        <end position="128"/>
    </location>
</feature>
<dbReference type="STRING" id="51028.A0A0N4UZY0"/>
<dbReference type="Gene3D" id="3.30.70.330">
    <property type="match status" value="1"/>
</dbReference>
<dbReference type="InterPro" id="IPR012677">
    <property type="entry name" value="Nucleotide-bd_a/b_plait_sf"/>
</dbReference>
<evidence type="ECO:0000313" key="7">
    <source>
        <dbReference type="WBParaSite" id="EVEC_0000320001-mRNA-1"/>
    </source>
</evidence>
<protein>
    <submittedName>
        <fullName evidence="7">RRM domain-containing protein</fullName>
    </submittedName>
</protein>
<evidence type="ECO:0000259" key="4">
    <source>
        <dbReference type="PROSITE" id="PS50102"/>
    </source>
</evidence>
<name>A0A0N4UZY0_ENTVE</name>
<feature type="compositionally biased region" description="Basic and acidic residues" evidence="3">
    <location>
        <begin position="1"/>
        <end position="27"/>
    </location>
</feature>
<reference evidence="5 6" key="2">
    <citation type="submission" date="2018-10" db="EMBL/GenBank/DDBJ databases">
        <authorList>
            <consortium name="Pathogen Informatics"/>
        </authorList>
    </citation>
    <scope>NUCLEOTIDE SEQUENCE [LARGE SCALE GENOMIC DNA]</scope>
</reference>
<dbReference type="InterPro" id="IPR000504">
    <property type="entry name" value="RRM_dom"/>
</dbReference>
<gene>
    <name evidence="5" type="ORF">EVEC_LOCUS2908</name>
</gene>
<dbReference type="WBParaSite" id="EVEC_0000320001-mRNA-1">
    <property type="protein sequence ID" value="EVEC_0000320001-mRNA-1"/>
    <property type="gene ID" value="EVEC_0000320001"/>
</dbReference>
<dbReference type="PROSITE" id="PS50102">
    <property type="entry name" value="RRM"/>
    <property type="match status" value="1"/>
</dbReference>
<accession>A0A0N4UZY0</accession>
<dbReference type="Proteomes" id="UP000274131">
    <property type="component" value="Unassembled WGS sequence"/>
</dbReference>
<sequence>MASLGKDRALSNDSSSKSDRSGSERASRSPKRRSRSRSEERDIRSDRVVDQLARLHICNFDESLRKSDLENAFSKYGKIDNVWLASYPPLFAFITFKNRDEASDALKEMDNTYIGRNKIKVAKAHPPRRSGDRGQSSRRPGSGRGGNYNDRSRYGRGGRSYGGGSSGGYARQGGSRYYGSAGENYRSGRGGGGRSLKTFLTS</sequence>
<feature type="domain" description="RRM" evidence="4">
    <location>
        <begin position="53"/>
        <end position="126"/>
    </location>
</feature>
<evidence type="ECO:0000256" key="2">
    <source>
        <dbReference type="PROSITE-ProRule" id="PRU00176"/>
    </source>
</evidence>
<keyword evidence="6" id="KW-1185">Reference proteome</keyword>
<proteinExistence type="predicted"/>
<dbReference type="GO" id="GO:0003723">
    <property type="term" value="F:RNA binding"/>
    <property type="evidence" value="ECO:0007669"/>
    <property type="project" value="UniProtKB-UniRule"/>
</dbReference>
<dbReference type="SMART" id="SM00360">
    <property type="entry name" value="RRM"/>
    <property type="match status" value="1"/>
</dbReference>
<evidence type="ECO:0000313" key="6">
    <source>
        <dbReference type="Proteomes" id="UP000274131"/>
    </source>
</evidence>
<evidence type="ECO:0000256" key="1">
    <source>
        <dbReference type="ARBA" id="ARBA00022884"/>
    </source>
</evidence>
<evidence type="ECO:0000256" key="3">
    <source>
        <dbReference type="SAM" id="MobiDB-lite"/>
    </source>
</evidence>
<evidence type="ECO:0000313" key="5">
    <source>
        <dbReference type="EMBL" id="VDD87765.1"/>
    </source>
</evidence>
<dbReference type="PANTHER" id="PTHR21245">
    <property type="entry name" value="HETEROGENEOUS NUCLEAR RIBONUCLEOPROTEIN"/>
    <property type="match status" value="1"/>
</dbReference>
<dbReference type="Pfam" id="PF00076">
    <property type="entry name" value="RRM_1"/>
    <property type="match status" value="1"/>
</dbReference>